<organism evidence="4 5">
    <name type="scientific">Paralvinella palmiformis</name>
    <dbReference type="NCBI Taxonomy" id="53620"/>
    <lineage>
        <taxon>Eukaryota</taxon>
        <taxon>Metazoa</taxon>
        <taxon>Spiralia</taxon>
        <taxon>Lophotrochozoa</taxon>
        <taxon>Annelida</taxon>
        <taxon>Polychaeta</taxon>
        <taxon>Sedentaria</taxon>
        <taxon>Canalipalpata</taxon>
        <taxon>Terebellida</taxon>
        <taxon>Terebelliformia</taxon>
        <taxon>Alvinellidae</taxon>
        <taxon>Paralvinella</taxon>
    </lineage>
</organism>
<dbReference type="PANTHER" id="PTHR13393">
    <property type="entry name" value="SAM-DEPENDENT METHYLTRANSFERASE"/>
    <property type="match status" value="1"/>
</dbReference>
<evidence type="ECO:0008006" key="6">
    <source>
        <dbReference type="Google" id="ProtNLM"/>
    </source>
</evidence>
<dbReference type="GO" id="GO:0005634">
    <property type="term" value="C:nucleus"/>
    <property type="evidence" value="ECO:0007669"/>
    <property type="project" value="TreeGrafter"/>
</dbReference>
<dbReference type="Gene3D" id="3.40.50.150">
    <property type="entry name" value="Vaccinia Virus protein VP39"/>
    <property type="match status" value="1"/>
</dbReference>
<evidence type="ECO:0000256" key="1">
    <source>
        <dbReference type="ARBA" id="ARBA00022603"/>
    </source>
</evidence>
<dbReference type="PANTHER" id="PTHR13393:SF0">
    <property type="entry name" value="RNA N6-ADENOSINE-METHYLTRANSFERASE METTL16"/>
    <property type="match status" value="1"/>
</dbReference>
<dbReference type="InterPro" id="IPR010286">
    <property type="entry name" value="METTL16/RlmF"/>
</dbReference>
<sequence length="432" mass="48548">MYCSHTYTLFTVLHVPDGSSLHDVLVENSETYNFCMCNPPFYGSNFEAWGMLTSRSDNRPEPSSVSTASPVESIVPGGEVHFVKQMISDSTLLKQRIRVYTTMLGKKSSISILKEELKINGVTNVSTTEFCQGKTMRWGLGWSFDATVTFPKPPSKAIKAQKPRPPLIYHIPKQSQLDIYTLDQISEKMLGIFQQLQISVTDMKKSKEQIMFTITATVNTWSHQRRKRRQQKATSSDVLDATHHLKSSDSGTEKKSDTHKAVYNTIQNVESVSVADAAPETCTKKLKPSDPEQELLHIAHQEQQSNQNSEKMNDLSIERCRTYNSPNGNTTATPKISSTNLVEDKTQTTSPNPDINSLAQATNETNTSSMMVSFSMEKTESKPSYDKTVPFSAVVTISHKYSDTISVELLWLKGENREAMHQVLQYIKNKLQ</sequence>
<reference evidence="4" key="1">
    <citation type="journal article" date="2023" name="Mol. Biol. Evol.">
        <title>Third-Generation Sequencing Reveals the Adaptive Role of the Epigenome in Three Deep-Sea Polychaetes.</title>
        <authorList>
            <person name="Perez M."/>
            <person name="Aroh O."/>
            <person name="Sun Y."/>
            <person name="Lan Y."/>
            <person name="Juniper S.K."/>
            <person name="Young C.R."/>
            <person name="Angers B."/>
            <person name="Qian P.Y."/>
        </authorList>
    </citation>
    <scope>NUCLEOTIDE SEQUENCE</scope>
    <source>
        <strain evidence="4">P08H-3</strain>
    </source>
</reference>
<evidence type="ECO:0000256" key="3">
    <source>
        <dbReference type="SAM" id="MobiDB-lite"/>
    </source>
</evidence>
<gene>
    <name evidence="4" type="ORF">LSH36_1002g03080</name>
</gene>
<accession>A0AAD9IWP1</accession>
<keyword evidence="2" id="KW-0808">Transferase</keyword>
<dbReference type="InterPro" id="IPR029063">
    <property type="entry name" value="SAM-dependent_MTases_sf"/>
</dbReference>
<dbReference type="Pfam" id="PF05971">
    <property type="entry name" value="Methyltransf_10"/>
    <property type="match status" value="1"/>
</dbReference>
<dbReference type="GO" id="GO:0070475">
    <property type="term" value="P:rRNA base methylation"/>
    <property type="evidence" value="ECO:0007669"/>
    <property type="project" value="TreeGrafter"/>
</dbReference>
<keyword evidence="5" id="KW-1185">Reference proteome</keyword>
<evidence type="ECO:0000256" key="2">
    <source>
        <dbReference type="ARBA" id="ARBA00022679"/>
    </source>
</evidence>
<evidence type="ECO:0000313" key="5">
    <source>
        <dbReference type="Proteomes" id="UP001208570"/>
    </source>
</evidence>
<protein>
    <recommendedName>
        <fullName evidence="6">U6 small nuclear RNA (adenine-(43)-N(6))-methyltransferase</fullName>
    </recommendedName>
</protein>
<evidence type="ECO:0000313" key="4">
    <source>
        <dbReference type="EMBL" id="KAK2142054.1"/>
    </source>
</evidence>
<feature type="region of interest" description="Disordered" evidence="3">
    <location>
        <begin position="222"/>
        <end position="258"/>
    </location>
</feature>
<dbReference type="AlphaFoldDB" id="A0AAD9IWP1"/>
<name>A0AAD9IWP1_9ANNE</name>
<dbReference type="Proteomes" id="UP001208570">
    <property type="component" value="Unassembled WGS sequence"/>
</dbReference>
<feature type="compositionally biased region" description="Basic and acidic residues" evidence="3">
    <location>
        <begin position="240"/>
        <end position="258"/>
    </location>
</feature>
<comment type="caution">
    <text evidence="4">The sequence shown here is derived from an EMBL/GenBank/DDBJ whole genome shotgun (WGS) entry which is preliminary data.</text>
</comment>
<proteinExistence type="predicted"/>
<keyword evidence="1" id="KW-0489">Methyltransferase</keyword>
<dbReference type="EMBL" id="JAODUP010001002">
    <property type="protein sequence ID" value="KAK2142054.1"/>
    <property type="molecule type" value="Genomic_DNA"/>
</dbReference>
<dbReference type="GO" id="GO:0008168">
    <property type="term" value="F:methyltransferase activity"/>
    <property type="evidence" value="ECO:0007669"/>
    <property type="project" value="UniProtKB-KW"/>
</dbReference>